<dbReference type="SMART" id="SM00422">
    <property type="entry name" value="HTH_MERR"/>
    <property type="match status" value="1"/>
</dbReference>
<dbReference type="GO" id="GO:0003677">
    <property type="term" value="F:DNA binding"/>
    <property type="evidence" value="ECO:0007669"/>
    <property type="project" value="UniProtKB-KW"/>
</dbReference>
<dbReference type="Gene3D" id="1.10.1660.10">
    <property type="match status" value="1"/>
</dbReference>
<evidence type="ECO:0000313" key="4">
    <source>
        <dbReference type="Proteomes" id="UP000199515"/>
    </source>
</evidence>
<dbReference type="PANTHER" id="PTHR30204:SF93">
    <property type="entry name" value="HTH MERR-TYPE DOMAIN-CONTAINING PROTEIN"/>
    <property type="match status" value="1"/>
</dbReference>
<gene>
    <name evidence="3" type="ORF">SAMN05421504_108179</name>
</gene>
<dbReference type="EMBL" id="FNON01000008">
    <property type="protein sequence ID" value="SDY99568.1"/>
    <property type="molecule type" value="Genomic_DNA"/>
</dbReference>
<evidence type="ECO:0000256" key="1">
    <source>
        <dbReference type="ARBA" id="ARBA00023125"/>
    </source>
</evidence>
<dbReference type="InterPro" id="IPR047057">
    <property type="entry name" value="MerR_fam"/>
</dbReference>
<dbReference type="InterPro" id="IPR000551">
    <property type="entry name" value="MerR-type_HTH_dom"/>
</dbReference>
<evidence type="ECO:0000313" key="3">
    <source>
        <dbReference type="EMBL" id="SDY99568.1"/>
    </source>
</evidence>
<feature type="domain" description="HTH merR-type" evidence="2">
    <location>
        <begin position="6"/>
        <end position="74"/>
    </location>
</feature>
<reference evidence="3 4" key="1">
    <citation type="submission" date="2016-10" db="EMBL/GenBank/DDBJ databases">
        <authorList>
            <person name="de Groot N.N."/>
        </authorList>
    </citation>
    <scope>NUCLEOTIDE SEQUENCE [LARGE SCALE GENOMIC DNA]</scope>
    <source>
        <strain evidence="3 4">CPCC 202699</strain>
    </source>
</reference>
<dbReference type="PRINTS" id="PR00040">
    <property type="entry name" value="HTHMERR"/>
</dbReference>
<name>A0A1H3PEU3_9PSEU</name>
<dbReference type="GO" id="GO:0003700">
    <property type="term" value="F:DNA-binding transcription factor activity"/>
    <property type="evidence" value="ECO:0007669"/>
    <property type="project" value="InterPro"/>
</dbReference>
<dbReference type="AlphaFoldDB" id="A0A1H3PEU3"/>
<dbReference type="PANTHER" id="PTHR30204">
    <property type="entry name" value="REDOX-CYCLING DRUG-SENSING TRANSCRIPTIONAL ACTIVATOR SOXR"/>
    <property type="match status" value="1"/>
</dbReference>
<dbReference type="PROSITE" id="PS50937">
    <property type="entry name" value="HTH_MERR_2"/>
    <property type="match status" value="1"/>
</dbReference>
<protein>
    <submittedName>
        <fullName evidence="3">MerR HTH family regulatory protein</fullName>
    </submittedName>
</protein>
<dbReference type="STRING" id="589385.SAMN05421504_108179"/>
<keyword evidence="4" id="KW-1185">Reference proteome</keyword>
<dbReference type="InterPro" id="IPR009061">
    <property type="entry name" value="DNA-bd_dom_put_sf"/>
</dbReference>
<sequence length="167" mass="17648">MVSANGYTIEELSSAIGMSVRNIRAHQTRGLLPAPAKSGRFALYGPVHMRRLEQIASLQKQGFNLVSIAAMLGAGQESPESGAASPEVMRAAIDMAAAGIPLPTALRFLAQAMDSVTPVAQAMADAHAERVPVPYAEEDFAELLVSAFRVAIANRAEHRTRPRAAAG</sequence>
<keyword evidence="1" id="KW-0238">DNA-binding</keyword>
<accession>A0A1H3PEU3</accession>
<dbReference type="Proteomes" id="UP000199515">
    <property type="component" value="Unassembled WGS sequence"/>
</dbReference>
<organism evidence="3 4">
    <name type="scientific">Amycolatopsis xylanica</name>
    <dbReference type="NCBI Taxonomy" id="589385"/>
    <lineage>
        <taxon>Bacteria</taxon>
        <taxon>Bacillati</taxon>
        <taxon>Actinomycetota</taxon>
        <taxon>Actinomycetes</taxon>
        <taxon>Pseudonocardiales</taxon>
        <taxon>Pseudonocardiaceae</taxon>
        <taxon>Amycolatopsis</taxon>
    </lineage>
</organism>
<dbReference type="RefSeq" id="WP_091295542.1">
    <property type="nucleotide sequence ID" value="NZ_FNON01000008.1"/>
</dbReference>
<dbReference type="OrthoDB" id="3830374at2"/>
<evidence type="ECO:0000259" key="2">
    <source>
        <dbReference type="PROSITE" id="PS50937"/>
    </source>
</evidence>
<dbReference type="SUPFAM" id="SSF46955">
    <property type="entry name" value="Putative DNA-binding domain"/>
    <property type="match status" value="1"/>
</dbReference>
<proteinExistence type="predicted"/>
<dbReference type="Pfam" id="PF13411">
    <property type="entry name" value="MerR_1"/>
    <property type="match status" value="1"/>
</dbReference>